<evidence type="ECO:0000256" key="6">
    <source>
        <dbReference type="ARBA" id="ARBA00022801"/>
    </source>
</evidence>
<keyword evidence="7" id="KW-0812">Transmembrane</keyword>
<keyword evidence="4" id="KW-0964">Secreted</keyword>
<gene>
    <name evidence="9" type="ORF">H1R16_00275</name>
    <name evidence="8" type="ORF">H2507_02995</name>
</gene>
<keyword evidence="7" id="KW-0472">Membrane</keyword>
<dbReference type="GO" id="GO:0016787">
    <property type="term" value="F:hydrolase activity"/>
    <property type="evidence" value="ECO:0007669"/>
    <property type="project" value="UniProtKB-KW"/>
</dbReference>
<name>A0A7D7QTW4_9FLAO</name>
<dbReference type="GO" id="GO:0003723">
    <property type="term" value="F:RNA binding"/>
    <property type="evidence" value="ECO:0007669"/>
    <property type="project" value="InterPro"/>
</dbReference>
<evidence type="ECO:0000256" key="5">
    <source>
        <dbReference type="ARBA" id="ARBA00022722"/>
    </source>
</evidence>
<dbReference type="InterPro" id="IPR001887">
    <property type="entry name" value="Barnase"/>
</dbReference>
<reference evidence="8" key="4">
    <citation type="submission" date="2020-07" db="EMBL/GenBank/DDBJ databases">
        <authorList>
            <person name="Yang C."/>
        </authorList>
    </citation>
    <scope>NUCLEOTIDE SEQUENCE</scope>
    <source>
        <strain evidence="8">Cx-624</strain>
    </source>
</reference>
<dbReference type="GO" id="GO:0005576">
    <property type="term" value="C:extracellular region"/>
    <property type="evidence" value="ECO:0007669"/>
    <property type="project" value="UniProtKB-SubCell"/>
</dbReference>
<evidence type="ECO:0000256" key="1">
    <source>
        <dbReference type="ARBA" id="ARBA00004613"/>
    </source>
</evidence>
<evidence type="ECO:0000313" key="11">
    <source>
        <dbReference type="Proteomes" id="UP000539710"/>
    </source>
</evidence>
<evidence type="ECO:0000256" key="2">
    <source>
        <dbReference type="ARBA" id="ARBA00009006"/>
    </source>
</evidence>
<keyword evidence="7" id="KW-1133">Transmembrane helix</keyword>
<reference evidence="10" key="2">
    <citation type="submission" date="2020-07" db="EMBL/GenBank/DDBJ databases">
        <title>Chryseobacterium sp.cx-624.</title>
        <authorList>
            <person name="Yang C."/>
        </authorList>
    </citation>
    <scope>NUCLEOTIDE SEQUENCE [LARGE SCALE GENOMIC DNA]</scope>
    <source>
        <strain evidence="10">cx-624</strain>
    </source>
</reference>
<reference evidence="11" key="3">
    <citation type="submission" date="2020-07" db="EMBL/GenBank/DDBJ databases">
        <title>Flavobacterium sp. xlx-214.</title>
        <authorList>
            <person name="Yang C."/>
        </authorList>
    </citation>
    <scope>NUCLEOTIDE SEQUENCE [LARGE SCALE GENOMIC DNA]</scope>
    <source>
        <strain evidence="11">CX-624</strain>
    </source>
</reference>
<dbReference type="SUPFAM" id="SSF53933">
    <property type="entry name" value="Microbial ribonucleases"/>
    <property type="match status" value="1"/>
</dbReference>
<evidence type="ECO:0000313" key="8">
    <source>
        <dbReference type="EMBL" id="MBA5246127.1"/>
    </source>
</evidence>
<dbReference type="PRINTS" id="PR00117">
    <property type="entry name" value="BARNASE"/>
</dbReference>
<dbReference type="InterPro" id="IPR000026">
    <property type="entry name" value="N1-like"/>
</dbReference>
<evidence type="ECO:0000313" key="9">
    <source>
        <dbReference type="EMBL" id="QMS98487.1"/>
    </source>
</evidence>
<dbReference type="EMBL" id="CP059472">
    <property type="protein sequence ID" value="QMS98487.1"/>
    <property type="molecule type" value="Genomic_DNA"/>
</dbReference>
<feature type="transmembrane region" description="Helical" evidence="7">
    <location>
        <begin position="7"/>
        <end position="26"/>
    </location>
</feature>
<sequence length="162" mass="18446">MRKDNFKLFLIFIIGLLTAYLIMYYVNDSNAEGENSGADHQTEQRKDQNSANEDIDALTEAGRVISYVKTNRSLPKYYLTKNEARAKGWIASEGNLCDILPGKAIGGDKFGNREKKLPAGKKYYEADVNYTCGNRNAQRIVYTPDGEVWLTTDHYKTFQKQK</sequence>
<proteinExistence type="inferred from homology"/>
<dbReference type="EMBL" id="JACEUX010000001">
    <property type="protein sequence ID" value="MBA5246127.1"/>
    <property type="molecule type" value="Genomic_DNA"/>
</dbReference>
<keyword evidence="5" id="KW-0540">Nuclease</keyword>
<dbReference type="KEGG" id="cbau:H1R16_00275"/>
<dbReference type="InterPro" id="IPR016191">
    <property type="entry name" value="Ribonuclease/ribotoxin"/>
</dbReference>
<dbReference type="AlphaFoldDB" id="A0A7D7QTW4"/>
<dbReference type="Proteomes" id="UP000515349">
    <property type="component" value="Chromosome"/>
</dbReference>
<dbReference type="Proteomes" id="UP000539710">
    <property type="component" value="Unassembled WGS sequence"/>
</dbReference>
<dbReference type="RefSeq" id="WP_181886225.1">
    <property type="nucleotide sequence ID" value="NZ_CP059472.1"/>
</dbReference>
<evidence type="ECO:0000256" key="7">
    <source>
        <dbReference type="SAM" id="Phobius"/>
    </source>
</evidence>
<dbReference type="Pfam" id="PF00545">
    <property type="entry name" value="Ribonuclease"/>
    <property type="match status" value="1"/>
</dbReference>
<dbReference type="Gene3D" id="3.10.450.30">
    <property type="entry name" value="Microbial ribonucleases"/>
    <property type="match status" value="1"/>
</dbReference>
<organism evidence="9 10">
    <name type="scientific">Marnyiella aurantia</name>
    <dbReference type="NCBI Taxonomy" id="2758037"/>
    <lineage>
        <taxon>Bacteria</taxon>
        <taxon>Pseudomonadati</taxon>
        <taxon>Bacteroidota</taxon>
        <taxon>Flavobacteriia</taxon>
        <taxon>Flavobacteriales</taxon>
        <taxon>Weeksellaceae</taxon>
        <taxon>Marnyiella</taxon>
    </lineage>
</organism>
<evidence type="ECO:0000313" key="10">
    <source>
        <dbReference type="Proteomes" id="UP000515349"/>
    </source>
</evidence>
<comment type="subcellular location">
    <subcellularLocation>
        <location evidence="1">Secreted</location>
    </subcellularLocation>
</comment>
<comment type="similarity">
    <text evidence="2">Belongs to the ribonuclease N1/T1 family.</text>
</comment>
<evidence type="ECO:0000256" key="3">
    <source>
        <dbReference type="ARBA" id="ARBA00022214"/>
    </source>
</evidence>
<accession>A0A7D7QTW4</accession>
<evidence type="ECO:0000256" key="4">
    <source>
        <dbReference type="ARBA" id="ARBA00022525"/>
    </source>
</evidence>
<keyword evidence="11" id="KW-1185">Reference proteome</keyword>
<protein>
    <recommendedName>
        <fullName evidence="3">Ribonuclease</fullName>
    </recommendedName>
</protein>
<reference evidence="9" key="1">
    <citation type="submission" date="2020-07" db="EMBL/GenBank/DDBJ databases">
        <title>Chryseobacterium sp. CX-624.</title>
        <authorList>
            <person name="Yang C."/>
        </authorList>
    </citation>
    <scope>NUCLEOTIDE SEQUENCE</scope>
    <source>
        <strain evidence="9">CX-624</strain>
    </source>
</reference>
<dbReference type="GO" id="GO:0004521">
    <property type="term" value="F:RNA endonuclease activity"/>
    <property type="evidence" value="ECO:0007669"/>
    <property type="project" value="InterPro"/>
</dbReference>
<keyword evidence="6" id="KW-0378">Hydrolase</keyword>